<dbReference type="SUPFAM" id="SSF82171">
    <property type="entry name" value="DPP6 N-terminal domain-like"/>
    <property type="match status" value="2"/>
</dbReference>
<keyword evidence="1" id="KW-0812">Transmembrane</keyword>
<keyword evidence="3" id="KW-1185">Reference proteome</keyword>
<gene>
    <name evidence="2" type="ORF">OXH18_07810</name>
</gene>
<name>A0A9E9CB62_9CYAN</name>
<evidence type="ECO:0000256" key="1">
    <source>
        <dbReference type="SAM" id="Phobius"/>
    </source>
</evidence>
<evidence type="ECO:0000313" key="3">
    <source>
        <dbReference type="Proteomes" id="UP001163152"/>
    </source>
</evidence>
<dbReference type="RefSeq" id="WP_268611938.1">
    <property type="nucleotide sequence ID" value="NZ_CP113797.1"/>
</dbReference>
<dbReference type="AlphaFoldDB" id="A0A9E9CB62"/>
<dbReference type="Gene3D" id="2.60.40.3710">
    <property type="match status" value="1"/>
</dbReference>
<keyword evidence="1" id="KW-1133">Transmembrane helix</keyword>
<dbReference type="EMBL" id="CP113797">
    <property type="protein sequence ID" value="WAL61877.1"/>
    <property type="molecule type" value="Genomic_DNA"/>
</dbReference>
<evidence type="ECO:0008006" key="4">
    <source>
        <dbReference type="Google" id="ProtNLM"/>
    </source>
</evidence>
<sequence>MLKPVQPIDRSAFIVMLILSVVIGFFLLRGDRAMARVRDFSWQDRQVGAEDSAFILTFSRPMDHISVEENLQIDPPLFGKFSWAGRRMAYTLESPAPYGQTFEVKLDKARDRFSQADAVGGIQPFTGQFHTRDRAFVYLGVDGDEADRLVLQNLTRQEQKILTPENLVVMDFKPYPEGDRILFSAIERSSEAQRRLADQQLYTVTTGIQIEAPALGFAEAPTRPTPTSPQPAGMVELVLDNQAYQNLKFDLSPNGETIVVQRVNKQNPSEFGLWLLQGNNPPQPIETEPGGDFLIAPDSQSLAMSQGQGMAILPFESGAEPLDFLPKYGVILSFAKDGTAAAMVRFNRDPNNPTRSLFYVTNQGNEKELLETDGSILQAQFDPAKQNLYSILSRRIPGDTYAEQPYLSAVNLETSQVVDLLKLPIQQDIHMSLSPDGLGILFDQVVSSTSNTADGVIRGRDGKAITSSQLWFLPLAIDQKGMPLVVEPEKLEIAGLKPQWLP</sequence>
<feature type="transmembrane region" description="Helical" evidence="1">
    <location>
        <begin position="12"/>
        <end position="28"/>
    </location>
</feature>
<accession>A0A9E9CB62</accession>
<proteinExistence type="predicted"/>
<dbReference type="KEGG" id="tsin:OXH18_07810"/>
<organism evidence="2 3">
    <name type="scientific">Thermocoleostomius sinensis A174</name>
    <dbReference type="NCBI Taxonomy" id="2016057"/>
    <lineage>
        <taxon>Bacteria</taxon>
        <taxon>Bacillati</taxon>
        <taxon>Cyanobacteriota</taxon>
        <taxon>Cyanophyceae</taxon>
        <taxon>Oculatellales</taxon>
        <taxon>Oculatellaceae</taxon>
        <taxon>Thermocoleostomius</taxon>
    </lineage>
</organism>
<dbReference type="InterPro" id="IPR011042">
    <property type="entry name" value="6-blade_b-propeller_TolB-like"/>
</dbReference>
<dbReference type="Gene3D" id="2.120.10.30">
    <property type="entry name" value="TolB, C-terminal domain"/>
    <property type="match status" value="1"/>
</dbReference>
<protein>
    <recommendedName>
        <fullName evidence="4">Ig-like domain-containing protein</fullName>
    </recommendedName>
</protein>
<evidence type="ECO:0000313" key="2">
    <source>
        <dbReference type="EMBL" id="WAL61877.1"/>
    </source>
</evidence>
<dbReference type="Proteomes" id="UP001163152">
    <property type="component" value="Chromosome"/>
</dbReference>
<keyword evidence="1" id="KW-0472">Membrane</keyword>
<reference evidence="2" key="1">
    <citation type="submission" date="2022-12" db="EMBL/GenBank/DDBJ databases">
        <title>Polyphasic identification of a Novel Hot-Spring Cyanobacterium Ocullathermofonsia sinensis gen nov. sp. nov. and Genomic Insights on its Adaptations to the Thermal Habitat.</title>
        <authorList>
            <person name="Daroch M."/>
            <person name="Tang J."/>
            <person name="Jiang Y."/>
        </authorList>
    </citation>
    <scope>NUCLEOTIDE SEQUENCE</scope>
    <source>
        <strain evidence="2">PKUAC-SCTA174</strain>
    </source>
</reference>